<dbReference type="STRING" id="1123034.GCA_000685805_01960"/>
<dbReference type="RefSeq" id="WP_201586211.1">
    <property type="nucleotide sequence ID" value="NZ_CAJHAQ010000001.1"/>
</dbReference>
<dbReference type="EMBL" id="UGVC01000001">
    <property type="protein sequence ID" value="SUD90624.1"/>
    <property type="molecule type" value="Genomic_DNA"/>
</dbReference>
<evidence type="ECO:0000313" key="3">
    <source>
        <dbReference type="Proteomes" id="UP000254123"/>
    </source>
</evidence>
<dbReference type="AlphaFoldDB" id="A0A379LLH4"/>
<keyword evidence="3" id="KW-1185">Reference proteome</keyword>
<evidence type="ECO:0000256" key="1">
    <source>
        <dbReference type="SAM" id="MobiDB-lite"/>
    </source>
</evidence>
<organism evidence="2 3">
    <name type="scientific">Psychrobacter phenylpyruvicus</name>
    <dbReference type="NCBI Taxonomy" id="29432"/>
    <lineage>
        <taxon>Bacteria</taxon>
        <taxon>Pseudomonadati</taxon>
        <taxon>Pseudomonadota</taxon>
        <taxon>Gammaproteobacteria</taxon>
        <taxon>Moraxellales</taxon>
        <taxon>Moraxellaceae</taxon>
        <taxon>Psychrobacter</taxon>
    </lineage>
</organism>
<feature type="compositionally biased region" description="Polar residues" evidence="1">
    <location>
        <begin position="1"/>
        <end position="13"/>
    </location>
</feature>
<protein>
    <submittedName>
        <fullName evidence="2">Uncharacterized protein</fullName>
    </submittedName>
</protein>
<accession>A0A379LLH4</accession>
<proteinExistence type="predicted"/>
<feature type="region of interest" description="Disordered" evidence="1">
    <location>
        <begin position="1"/>
        <end position="23"/>
    </location>
</feature>
<evidence type="ECO:0000313" key="2">
    <source>
        <dbReference type="EMBL" id="SUD90624.1"/>
    </source>
</evidence>
<gene>
    <name evidence="2" type="ORF">NCTC10526_00964</name>
</gene>
<reference evidence="2 3" key="1">
    <citation type="submission" date="2018-06" db="EMBL/GenBank/DDBJ databases">
        <authorList>
            <consortium name="Pathogen Informatics"/>
            <person name="Doyle S."/>
        </authorList>
    </citation>
    <scope>NUCLEOTIDE SEQUENCE [LARGE SCALE GENOMIC DNA]</scope>
    <source>
        <strain evidence="2 3">NCTC10526</strain>
    </source>
</reference>
<sequence>MAGQSDVTTATKESLNEPLENSFDASIVNEELGAQVEITRAFGQEAPKAVAEFSQNRIDDIKADPNLSIDEKLAEIEKWDEGGAYRVAAHTAIGALGTGNLEGSLTTGSVAAAAPKISEYESKLADALVSSGMSPEAANATSKGVTILTLAGIAANAGLDTSSTASAINVDSNNRWLHDSEVLNIFKHKKDIENFAKENGITYKQAYRAILAQAYRNTDDDFRNAHSPKPGTKESSLAQKAESFLRKHVLIASTASERKNHNLNRNSTKYKGLLSGVERKTPAYSQTNKNIQVLKGVGKITAEGTVKGVGNIPSDTANGVAQIFGGKYERSFPYDSPESEEVGTVAQNVTGVLTTATGIKVKVLRSSSGNTLELFTDSSGPLIPKARGVGPTDPSAIAKNAMSMPEIRSSSQSKVVANNPYIPKKAGGNFTIMDYLPESARVTKKGGEIVINGTASNKYLRGIPNEAELDKMGLKLKYNGPLKPEFNNFQFKTTDGKPLKQSTMKTIIFEKVK</sequence>
<dbReference type="Proteomes" id="UP000254123">
    <property type="component" value="Unassembled WGS sequence"/>
</dbReference>
<name>A0A379LLH4_9GAMM</name>